<evidence type="ECO:0000313" key="4">
    <source>
        <dbReference type="Proteomes" id="UP000199360"/>
    </source>
</evidence>
<proteinExistence type="predicted"/>
<reference evidence="4" key="1">
    <citation type="submission" date="2016-06" db="EMBL/GenBank/DDBJ databases">
        <authorList>
            <person name="Varghese N."/>
            <person name="Submissions Spin"/>
        </authorList>
    </citation>
    <scope>NUCLEOTIDE SEQUENCE [LARGE SCALE GENOMIC DNA]</scope>
    <source>
        <strain evidence="4">DSM 45647</strain>
    </source>
</reference>
<dbReference type="EMBL" id="FMDM01000001">
    <property type="protein sequence ID" value="SCG33888.1"/>
    <property type="molecule type" value="Genomic_DNA"/>
</dbReference>
<evidence type="ECO:0000259" key="2">
    <source>
        <dbReference type="SMART" id="SM00530"/>
    </source>
</evidence>
<protein>
    <submittedName>
        <fullName evidence="3">Helix-turn-helix domain-containing protein</fullName>
    </submittedName>
</protein>
<dbReference type="Gene3D" id="1.10.260.40">
    <property type="entry name" value="lambda repressor-like DNA-binding domains"/>
    <property type="match status" value="1"/>
</dbReference>
<dbReference type="STRING" id="745366.GA0070213_10160"/>
<dbReference type="Pfam" id="PF13560">
    <property type="entry name" value="HTH_31"/>
    <property type="match status" value="1"/>
</dbReference>
<dbReference type="InterPro" id="IPR010982">
    <property type="entry name" value="Lambda_DNA-bd_dom_sf"/>
</dbReference>
<name>A0A1C5GJB3_9ACTN</name>
<sequence>MSSRGRHCGGDRAEGGETMGSATTYVLGELRLFRASVELSQEEFGRRIDYSGSHVSSVETGGRAPTREYTRAIDERFATGGRFERMLRALATLDADPAWLREGIEVEREATTLRWFELSYLPGLLQTERYARATLAGGRFTPEECDRIVTSRLGRQSILTGPRPPQLIAVVDESVLRRPVLDAPGLMAEQFDRLVELAVLEHVQVHVVPVDAGMYLGLAGQFIIAELPDGSRVIHADNQLTAQIVDAPADVARLARTWEIVRNEALPRRQSLKLIKEVAKSWH</sequence>
<feature type="region of interest" description="Disordered" evidence="1">
    <location>
        <begin position="1"/>
        <end position="20"/>
    </location>
</feature>
<feature type="domain" description="HTH cro/C1-type" evidence="2">
    <location>
        <begin position="29"/>
        <end position="84"/>
    </location>
</feature>
<dbReference type="AlphaFoldDB" id="A0A1C5GJB3"/>
<dbReference type="InterPro" id="IPR001387">
    <property type="entry name" value="Cro/C1-type_HTH"/>
</dbReference>
<accession>A0A1C5GJB3</accession>
<dbReference type="SMART" id="SM00530">
    <property type="entry name" value="HTH_XRE"/>
    <property type="match status" value="1"/>
</dbReference>
<evidence type="ECO:0000313" key="3">
    <source>
        <dbReference type="EMBL" id="SCG33888.1"/>
    </source>
</evidence>
<gene>
    <name evidence="3" type="ORF">GA0070213_10160</name>
</gene>
<organism evidence="3 4">
    <name type="scientific">Micromonospora humi</name>
    <dbReference type="NCBI Taxonomy" id="745366"/>
    <lineage>
        <taxon>Bacteria</taxon>
        <taxon>Bacillati</taxon>
        <taxon>Actinomycetota</taxon>
        <taxon>Actinomycetes</taxon>
        <taxon>Micromonosporales</taxon>
        <taxon>Micromonosporaceae</taxon>
        <taxon>Micromonospora</taxon>
    </lineage>
</organism>
<dbReference type="Proteomes" id="UP000199360">
    <property type="component" value="Unassembled WGS sequence"/>
</dbReference>
<dbReference type="InterPro" id="IPR043917">
    <property type="entry name" value="DUF5753"/>
</dbReference>
<dbReference type="CDD" id="cd00093">
    <property type="entry name" value="HTH_XRE"/>
    <property type="match status" value="1"/>
</dbReference>
<keyword evidence="4" id="KW-1185">Reference proteome</keyword>
<dbReference type="SUPFAM" id="SSF47413">
    <property type="entry name" value="lambda repressor-like DNA-binding domains"/>
    <property type="match status" value="1"/>
</dbReference>
<evidence type="ECO:0000256" key="1">
    <source>
        <dbReference type="SAM" id="MobiDB-lite"/>
    </source>
</evidence>
<dbReference type="Pfam" id="PF19054">
    <property type="entry name" value="DUF5753"/>
    <property type="match status" value="1"/>
</dbReference>
<dbReference type="GO" id="GO:0003677">
    <property type="term" value="F:DNA binding"/>
    <property type="evidence" value="ECO:0007669"/>
    <property type="project" value="InterPro"/>
</dbReference>